<evidence type="ECO:0000313" key="2">
    <source>
        <dbReference type="Proteomes" id="UP000037697"/>
    </source>
</evidence>
<evidence type="ECO:0008006" key="3">
    <source>
        <dbReference type="Google" id="ProtNLM"/>
    </source>
</evidence>
<proteinExistence type="predicted"/>
<protein>
    <recommendedName>
        <fullName evidence="3">Tail fiber protein</fullName>
    </recommendedName>
</protein>
<dbReference type="EMBL" id="LIRS01000154">
    <property type="protein sequence ID" value="KOY19174.1"/>
    <property type="molecule type" value="Genomic_DNA"/>
</dbReference>
<dbReference type="AlphaFoldDB" id="A0AAW3IR05"/>
<evidence type="ECO:0000313" key="1">
    <source>
        <dbReference type="EMBL" id="KOY19174.1"/>
    </source>
</evidence>
<dbReference type="RefSeq" id="WP_053812746.1">
    <property type="nucleotide sequence ID" value="NZ_JAMQAC010000035.1"/>
</dbReference>
<gene>
    <name evidence="1" type="ORF">ACX05_26195</name>
</gene>
<reference evidence="1 2" key="1">
    <citation type="submission" date="2015-07" db="EMBL/GenBank/DDBJ databases">
        <title>Foodborne Vibrio parahaemolyticus Isolates.</title>
        <authorList>
            <person name="Ronholm J."/>
            <person name="Petronella N."/>
            <person name="Kenwell R."/>
            <person name="Banerjee S."/>
        </authorList>
    </citation>
    <scope>NUCLEOTIDE SEQUENCE [LARGE SCALE GENOMIC DNA]</scope>
    <source>
        <strain evidence="1 2">HS-06-05</strain>
    </source>
</reference>
<name>A0AAW3IR05_VIBPH</name>
<comment type="caution">
    <text evidence="1">The sequence shown here is derived from an EMBL/GenBank/DDBJ whole genome shotgun (WGS) entry which is preliminary data.</text>
</comment>
<accession>A0AAW3IR05</accession>
<organism evidence="1 2">
    <name type="scientific">Vibrio parahaemolyticus</name>
    <dbReference type="NCBI Taxonomy" id="670"/>
    <lineage>
        <taxon>Bacteria</taxon>
        <taxon>Pseudomonadati</taxon>
        <taxon>Pseudomonadota</taxon>
        <taxon>Gammaproteobacteria</taxon>
        <taxon>Vibrionales</taxon>
        <taxon>Vibrionaceae</taxon>
        <taxon>Vibrio</taxon>
    </lineage>
</organism>
<dbReference type="Proteomes" id="UP000037697">
    <property type="component" value="Unassembled WGS sequence"/>
</dbReference>
<sequence length="357" mass="39157">MGQVRDNLPNGNPRNKIEYLADFLDSMETGGTVINLLANGEINLNTQTSPNPPLITVDTKQAIDPNTTIEFGRNAVSGIYGWGLEVGTAQNNTGYIKHETSEKSKYQHPSIPVTNGVLSCSTNGDGVAYTVFTAPQGGKAHNALKARVLVGASSDANITVGIARVELNENTGELSISNLQDNPYRRVATQGKAEHYLTPTWIETPELICQFDGGSGLYVVYVHVTNDTAFMVYGAEAWHASVGNVSAGETVTLPNATAMTGYHNYTRMLKSTNAEYVSGLRYKWKFSRHYHFAFHPKHHLTLWHGISYQNGFSANIVEYGGNFVVIEYSQAMFDWLTDHQTLSVAYSAIPVCINFYG</sequence>